<evidence type="ECO:0000313" key="3">
    <source>
        <dbReference type="Proteomes" id="UP001451303"/>
    </source>
</evidence>
<dbReference type="EMBL" id="JAVLET010000014">
    <property type="protein sequence ID" value="KAL0466072.1"/>
    <property type="molecule type" value="Genomic_DNA"/>
</dbReference>
<proteinExistence type="predicted"/>
<feature type="region of interest" description="Disordered" evidence="1">
    <location>
        <begin position="70"/>
        <end position="101"/>
    </location>
</feature>
<accession>A0ABR3D051</accession>
<dbReference type="Proteomes" id="UP001451303">
    <property type="component" value="Unassembled WGS sequence"/>
</dbReference>
<evidence type="ECO:0000256" key="1">
    <source>
        <dbReference type="SAM" id="MobiDB-lite"/>
    </source>
</evidence>
<gene>
    <name evidence="2" type="ORF">QR685DRAFT_536840</name>
</gene>
<keyword evidence="3" id="KW-1185">Reference proteome</keyword>
<organism evidence="2 3">
    <name type="scientific">Neurospora intermedia</name>
    <dbReference type="NCBI Taxonomy" id="5142"/>
    <lineage>
        <taxon>Eukaryota</taxon>
        <taxon>Fungi</taxon>
        <taxon>Dikarya</taxon>
        <taxon>Ascomycota</taxon>
        <taxon>Pezizomycotina</taxon>
        <taxon>Sordariomycetes</taxon>
        <taxon>Sordariomycetidae</taxon>
        <taxon>Sordariales</taxon>
        <taxon>Sordariaceae</taxon>
        <taxon>Neurospora</taxon>
    </lineage>
</organism>
<feature type="compositionally biased region" description="Low complexity" evidence="1">
    <location>
        <begin position="76"/>
        <end position="90"/>
    </location>
</feature>
<protein>
    <submittedName>
        <fullName evidence="2">Uncharacterized protein</fullName>
    </submittedName>
</protein>
<feature type="compositionally biased region" description="Basic residues" evidence="1">
    <location>
        <begin position="172"/>
        <end position="183"/>
    </location>
</feature>
<name>A0ABR3D051_NEUIN</name>
<reference evidence="2 3" key="1">
    <citation type="submission" date="2023-09" db="EMBL/GenBank/DDBJ databases">
        <title>Multi-omics analysis of a traditional fermented food reveals byproduct-associated fungal strains for waste-to-food upcycling.</title>
        <authorList>
            <consortium name="Lawrence Berkeley National Laboratory"/>
            <person name="Rekdal V.M."/>
            <person name="Villalobos-Escobedo J.M."/>
            <person name="Rodriguez-Valeron N."/>
            <person name="Garcia M.O."/>
            <person name="Vasquez D.P."/>
            <person name="Damayanti I."/>
            <person name="Sorensen P.M."/>
            <person name="Baidoo E.E."/>
            <person name="De Carvalho A.C."/>
            <person name="Riley R."/>
            <person name="Lipzen A."/>
            <person name="He G."/>
            <person name="Yan M."/>
            <person name="Haridas S."/>
            <person name="Daum C."/>
            <person name="Yoshinaga Y."/>
            <person name="Ng V."/>
            <person name="Grigoriev I.V."/>
            <person name="Munk R."/>
            <person name="Nuraida L."/>
            <person name="Wijaya C.H."/>
            <person name="Morales P.-C."/>
            <person name="Keasling J.D."/>
        </authorList>
    </citation>
    <scope>NUCLEOTIDE SEQUENCE [LARGE SCALE GENOMIC DNA]</scope>
    <source>
        <strain evidence="2 3">FGSC 2613</strain>
    </source>
</reference>
<evidence type="ECO:0000313" key="2">
    <source>
        <dbReference type="EMBL" id="KAL0466072.1"/>
    </source>
</evidence>
<feature type="region of interest" description="Disordered" evidence="1">
    <location>
        <begin position="160"/>
        <end position="183"/>
    </location>
</feature>
<feature type="non-terminal residue" evidence="2">
    <location>
        <position position="183"/>
    </location>
</feature>
<sequence length="183" mass="21106">METHRISSWFLREGMLYEKILFYRSSANCLERTSTAPSPAKLSRKLSWHFRLLRAFLPLMSRGPFRMSSSMRRESTLNPTPNSPSLSSLPRTRESRSISPALEMKRVPLRNSTDMLPLLRLPTQQVIDKGQMGTFVTGLIPSRVIGVQCHHPKREWCKKTSVSGERVNARRQIGKKKKKKKKK</sequence>
<comment type="caution">
    <text evidence="2">The sequence shown here is derived from an EMBL/GenBank/DDBJ whole genome shotgun (WGS) entry which is preliminary data.</text>
</comment>